<gene>
    <name evidence="1" type="ORF">QN341_15225</name>
</gene>
<comment type="caution">
    <text evidence="1">The sequence shown here is derived from an EMBL/GenBank/DDBJ whole genome shotgun (WGS) entry which is preliminary data.</text>
</comment>
<dbReference type="EMBL" id="JASUZX010000003">
    <property type="protein sequence ID" value="MDL5042353.1"/>
    <property type="molecule type" value="Genomic_DNA"/>
</dbReference>
<sequence>MKGTLPKKELKSIQQRKSPACHWRDILRCCNEMGTLLAYKYPVFAASL</sequence>
<dbReference type="Proteomes" id="UP001223084">
    <property type="component" value="Unassembled WGS sequence"/>
</dbReference>
<proteinExistence type="predicted"/>
<reference evidence="1" key="1">
    <citation type="submission" date="2023-06" db="EMBL/GenBank/DDBJ databases">
        <title>Probiogenomic evaluation and L lactic producing Weizmannia coaggulans BKMTCR2-2 from tree bark.</title>
        <authorList>
            <person name="Mahittikon J."/>
            <person name="Tanasupawat S."/>
        </authorList>
    </citation>
    <scope>NUCLEOTIDE SEQUENCE</scope>
    <source>
        <strain evidence="1">BKMTCR2-2</strain>
    </source>
</reference>
<protein>
    <submittedName>
        <fullName evidence="1">Uncharacterized protein</fullName>
    </submittedName>
</protein>
<evidence type="ECO:0000313" key="2">
    <source>
        <dbReference type="Proteomes" id="UP001223084"/>
    </source>
</evidence>
<accession>A0AAW7CN46</accession>
<evidence type="ECO:0000313" key="1">
    <source>
        <dbReference type="EMBL" id="MDL5042353.1"/>
    </source>
</evidence>
<dbReference type="AlphaFoldDB" id="A0AAW7CN46"/>
<dbReference type="RefSeq" id="WP_285958766.1">
    <property type="nucleotide sequence ID" value="NZ_JASUZX010000003.1"/>
</dbReference>
<organism evidence="1 2">
    <name type="scientific">Heyndrickxia coagulans</name>
    <name type="common">Weizmannia coagulans</name>
    <dbReference type="NCBI Taxonomy" id="1398"/>
    <lineage>
        <taxon>Bacteria</taxon>
        <taxon>Bacillati</taxon>
        <taxon>Bacillota</taxon>
        <taxon>Bacilli</taxon>
        <taxon>Bacillales</taxon>
        <taxon>Bacillaceae</taxon>
        <taxon>Heyndrickxia</taxon>
    </lineage>
</organism>
<name>A0AAW7CN46_HEYCO</name>